<proteinExistence type="inferred from homology"/>
<gene>
    <name evidence="9" type="primary">umuD</name>
    <name evidence="9" type="ORF">DI628_00705</name>
</gene>
<dbReference type="EC" id="2.7.7.7" evidence="9"/>
<dbReference type="PANTHER" id="PTHR33516">
    <property type="entry name" value="LEXA REPRESSOR"/>
    <property type="match status" value="1"/>
</dbReference>
<keyword evidence="9" id="KW-0808">Transferase</keyword>
<evidence type="ECO:0000256" key="7">
    <source>
        <dbReference type="RuleBase" id="RU003991"/>
    </source>
</evidence>
<name>A0A6N4R1R2_BLAVI</name>
<keyword evidence="4 7" id="KW-0068">Autocatalytic cleavage</keyword>
<dbReference type="GO" id="GO:0003887">
    <property type="term" value="F:DNA-directed DNA polymerase activity"/>
    <property type="evidence" value="ECO:0007669"/>
    <property type="project" value="UniProtKB-EC"/>
</dbReference>
<dbReference type="GO" id="GO:0009432">
    <property type="term" value="P:SOS response"/>
    <property type="evidence" value="ECO:0007669"/>
    <property type="project" value="UniProtKB-KW"/>
</dbReference>
<dbReference type="GO" id="GO:0003677">
    <property type="term" value="F:DNA binding"/>
    <property type="evidence" value="ECO:0007669"/>
    <property type="project" value="InterPro"/>
</dbReference>
<keyword evidence="3 7" id="KW-0378">Hydrolase</keyword>
<keyword evidence="2" id="KW-0227">DNA damage</keyword>
<evidence type="ECO:0000256" key="3">
    <source>
        <dbReference type="ARBA" id="ARBA00022801"/>
    </source>
</evidence>
<evidence type="ECO:0000259" key="8">
    <source>
        <dbReference type="Pfam" id="PF00717"/>
    </source>
</evidence>
<comment type="caution">
    <text evidence="9">The sequence shown here is derived from an EMBL/GenBank/DDBJ whole genome shotgun (WGS) entry which is preliminary data.</text>
</comment>
<dbReference type="InterPro" id="IPR006197">
    <property type="entry name" value="Peptidase_S24_LexA"/>
</dbReference>
<organism evidence="9 10">
    <name type="scientific">Blastochloris viridis</name>
    <name type="common">Rhodopseudomonas viridis</name>
    <dbReference type="NCBI Taxonomy" id="1079"/>
    <lineage>
        <taxon>Bacteria</taxon>
        <taxon>Pseudomonadati</taxon>
        <taxon>Pseudomonadota</taxon>
        <taxon>Alphaproteobacteria</taxon>
        <taxon>Hyphomicrobiales</taxon>
        <taxon>Blastochloridaceae</taxon>
        <taxon>Blastochloris</taxon>
    </lineage>
</organism>
<dbReference type="InterPro" id="IPR039418">
    <property type="entry name" value="LexA-like"/>
</dbReference>
<dbReference type="GO" id="GO:0006355">
    <property type="term" value="P:regulation of DNA-templated transcription"/>
    <property type="evidence" value="ECO:0007669"/>
    <property type="project" value="InterPro"/>
</dbReference>
<keyword evidence="9" id="KW-0548">Nucleotidyltransferase</keyword>
<dbReference type="InterPro" id="IPR015927">
    <property type="entry name" value="Peptidase_S24_S26A/B/C"/>
</dbReference>
<dbReference type="Gene3D" id="2.10.109.10">
    <property type="entry name" value="Umud Fragment, subunit A"/>
    <property type="match status" value="1"/>
</dbReference>
<dbReference type="CDD" id="cd06529">
    <property type="entry name" value="S24_LexA-like"/>
    <property type="match status" value="1"/>
</dbReference>
<reference evidence="9 10" key="1">
    <citation type="journal article" date="2017" name="Nat. Commun.">
        <title>In situ click chemistry generation of cyclooxygenase-2 inhibitors.</title>
        <authorList>
            <person name="Bhardwaj A."/>
            <person name="Kaur J."/>
            <person name="Wuest M."/>
            <person name="Wuest F."/>
        </authorList>
    </citation>
    <scope>NUCLEOTIDE SEQUENCE [LARGE SCALE GENOMIC DNA]</scope>
    <source>
        <strain evidence="9">S2_018_000_R2_106</strain>
    </source>
</reference>
<keyword evidence="6" id="KW-0742">SOS response</keyword>
<dbReference type="GO" id="GO:0016787">
    <property type="term" value="F:hydrolase activity"/>
    <property type="evidence" value="ECO:0007669"/>
    <property type="project" value="UniProtKB-KW"/>
</dbReference>
<dbReference type="PANTHER" id="PTHR33516:SF2">
    <property type="entry name" value="LEXA REPRESSOR-RELATED"/>
    <property type="match status" value="1"/>
</dbReference>
<dbReference type="EMBL" id="VAFM01000001">
    <property type="protein sequence ID" value="TKW61183.1"/>
    <property type="molecule type" value="Genomic_DNA"/>
</dbReference>
<keyword evidence="5" id="KW-0234">DNA repair</keyword>
<evidence type="ECO:0000256" key="2">
    <source>
        <dbReference type="ARBA" id="ARBA00022763"/>
    </source>
</evidence>
<dbReference type="InterPro" id="IPR050077">
    <property type="entry name" value="LexA_repressor"/>
</dbReference>
<dbReference type="Pfam" id="PF00717">
    <property type="entry name" value="Peptidase_S24"/>
    <property type="match status" value="1"/>
</dbReference>
<dbReference type="GO" id="GO:0006281">
    <property type="term" value="P:DNA repair"/>
    <property type="evidence" value="ECO:0007669"/>
    <property type="project" value="UniProtKB-KW"/>
</dbReference>
<dbReference type="SUPFAM" id="SSF51306">
    <property type="entry name" value="LexA/Signal peptidase"/>
    <property type="match status" value="1"/>
</dbReference>
<dbReference type="PRINTS" id="PR00726">
    <property type="entry name" value="LEXASERPTASE"/>
</dbReference>
<evidence type="ECO:0000256" key="4">
    <source>
        <dbReference type="ARBA" id="ARBA00022813"/>
    </source>
</evidence>
<evidence type="ECO:0000256" key="5">
    <source>
        <dbReference type="ARBA" id="ARBA00023204"/>
    </source>
</evidence>
<sequence length="140" mass="15470">MIESFTPIQPLLGASIPCPVYMTQVPAGFPSPADDYMERHLDLNEYLIARPAATYFVRVKGEAMEGAGIFNGDLLIVDKSLKPTSGCVVLAVLNGEITVRRLQRNTRGWILYSENSRLNPVFVGDELEIWGVVTSVVHSF</sequence>
<protein>
    <submittedName>
        <fullName evidence="9">Translesion error-prone DNA polymerase V autoproteolytic subunit</fullName>
        <ecNumber evidence="9">2.7.7.7</ecNumber>
    </submittedName>
</protein>
<dbReference type="Proteomes" id="UP000320948">
    <property type="component" value="Unassembled WGS sequence"/>
</dbReference>
<accession>A0A6N4R1R2</accession>
<evidence type="ECO:0000313" key="9">
    <source>
        <dbReference type="EMBL" id="TKW61183.1"/>
    </source>
</evidence>
<dbReference type="AlphaFoldDB" id="A0A6N4R1R2"/>
<evidence type="ECO:0000313" key="10">
    <source>
        <dbReference type="Proteomes" id="UP000320948"/>
    </source>
</evidence>
<dbReference type="NCBIfam" id="NF007621">
    <property type="entry name" value="PRK10276.1"/>
    <property type="match status" value="1"/>
</dbReference>
<evidence type="ECO:0000256" key="6">
    <source>
        <dbReference type="ARBA" id="ARBA00023236"/>
    </source>
</evidence>
<comment type="similarity">
    <text evidence="1 7">Belongs to the peptidase S24 family.</text>
</comment>
<dbReference type="InterPro" id="IPR036286">
    <property type="entry name" value="LexA/Signal_pep-like_sf"/>
</dbReference>
<evidence type="ECO:0000256" key="1">
    <source>
        <dbReference type="ARBA" id="ARBA00007484"/>
    </source>
</evidence>
<feature type="domain" description="Peptidase S24/S26A/S26B/S26C" evidence="8">
    <location>
        <begin position="19"/>
        <end position="133"/>
    </location>
</feature>